<dbReference type="PANTHER" id="PTHR22761:SF12">
    <property type="entry name" value="CHARGED MULTIVESICULAR BODY PROTEIN 5"/>
    <property type="match status" value="1"/>
</dbReference>
<dbReference type="PANTHER" id="PTHR22761">
    <property type="entry name" value="CHARGED MULTIVESICULAR BODY PROTEIN"/>
    <property type="match status" value="1"/>
</dbReference>
<gene>
    <name evidence="3" type="ORF">Cni_G06342</name>
</gene>
<dbReference type="InterPro" id="IPR005024">
    <property type="entry name" value="Snf7_fam"/>
</dbReference>
<dbReference type="GO" id="GO:0005771">
    <property type="term" value="C:multivesicular body"/>
    <property type="evidence" value="ECO:0007669"/>
    <property type="project" value="TreeGrafter"/>
</dbReference>
<reference evidence="3 4" key="1">
    <citation type="submission" date="2023-10" db="EMBL/GenBank/DDBJ databases">
        <title>Chromosome-scale genome assembly provides insights into flower coloration mechanisms of Canna indica.</title>
        <authorList>
            <person name="Li C."/>
        </authorList>
    </citation>
    <scope>NUCLEOTIDE SEQUENCE [LARGE SCALE GENOMIC DNA]</scope>
    <source>
        <tissue evidence="3">Flower</tissue>
    </source>
</reference>
<proteinExistence type="inferred from homology"/>
<evidence type="ECO:0000313" key="4">
    <source>
        <dbReference type="Proteomes" id="UP001327560"/>
    </source>
</evidence>
<dbReference type="GO" id="GO:0006900">
    <property type="term" value="P:vesicle budding from membrane"/>
    <property type="evidence" value="ECO:0007669"/>
    <property type="project" value="TreeGrafter"/>
</dbReference>
<name>A0AAQ3JYI7_9LILI</name>
<dbReference type="AlphaFoldDB" id="A0AAQ3JYI7"/>
<dbReference type="EMBL" id="CP136891">
    <property type="protein sequence ID" value="WOK97634.1"/>
    <property type="molecule type" value="Genomic_DNA"/>
</dbReference>
<evidence type="ECO:0000256" key="1">
    <source>
        <dbReference type="ARBA" id="ARBA00006190"/>
    </source>
</evidence>
<evidence type="ECO:0000256" key="2">
    <source>
        <dbReference type="ARBA" id="ARBA00023054"/>
    </source>
</evidence>
<keyword evidence="4" id="KW-1185">Reference proteome</keyword>
<organism evidence="3 4">
    <name type="scientific">Canna indica</name>
    <name type="common">Indian-shot</name>
    <dbReference type="NCBI Taxonomy" id="4628"/>
    <lineage>
        <taxon>Eukaryota</taxon>
        <taxon>Viridiplantae</taxon>
        <taxon>Streptophyta</taxon>
        <taxon>Embryophyta</taxon>
        <taxon>Tracheophyta</taxon>
        <taxon>Spermatophyta</taxon>
        <taxon>Magnoliopsida</taxon>
        <taxon>Liliopsida</taxon>
        <taxon>Zingiberales</taxon>
        <taxon>Cannaceae</taxon>
        <taxon>Canna</taxon>
    </lineage>
</organism>
<evidence type="ECO:0000313" key="3">
    <source>
        <dbReference type="EMBL" id="WOK97634.1"/>
    </source>
</evidence>
<comment type="similarity">
    <text evidence="1">Belongs to the SNF7 family.</text>
</comment>
<dbReference type="GO" id="GO:0032511">
    <property type="term" value="P:late endosome to vacuole transport via multivesicular body sorting pathway"/>
    <property type="evidence" value="ECO:0007669"/>
    <property type="project" value="TreeGrafter"/>
</dbReference>
<dbReference type="Proteomes" id="UP001327560">
    <property type="component" value="Chromosome 2"/>
</dbReference>
<dbReference type="Gene3D" id="6.10.250.1710">
    <property type="match status" value="1"/>
</dbReference>
<accession>A0AAQ3JYI7</accession>
<dbReference type="Pfam" id="PF03357">
    <property type="entry name" value="Snf7"/>
    <property type="match status" value="1"/>
</dbReference>
<protein>
    <submittedName>
        <fullName evidence="3">Uncharacterized protein</fullName>
    </submittedName>
</protein>
<sequence>MSALKSANKELKGVMKTMNISDIDSMRNEMIDVMDISTEIQESLGRSYNVPEELDKEPNVDSELNLPAAPIGNAATMPNRVRPQVYESKKYILPLLMK</sequence>
<keyword evidence="2" id="KW-0175">Coiled coil</keyword>